<dbReference type="GO" id="GO:0005952">
    <property type="term" value="C:cAMP-dependent protein kinase complex"/>
    <property type="evidence" value="ECO:0007669"/>
    <property type="project" value="TreeGrafter"/>
</dbReference>
<evidence type="ECO:0000256" key="7">
    <source>
        <dbReference type="ARBA" id="ARBA00022679"/>
    </source>
</evidence>
<keyword evidence="5" id="KW-0723">Serine/threonine-protein kinase</keyword>
<evidence type="ECO:0000256" key="12">
    <source>
        <dbReference type="ARBA" id="ARBA00022842"/>
    </source>
</evidence>
<dbReference type="Proteomes" id="UP001178507">
    <property type="component" value="Unassembled WGS sequence"/>
</dbReference>
<dbReference type="GO" id="GO:0030553">
    <property type="term" value="F:cGMP binding"/>
    <property type="evidence" value="ECO:0007669"/>
    <property type="project" value="UniProtKB-KW"/>
</dbReference>
<comment type="catalytic activity">
    <reaction evidence="15">
        <text>L-threonyl-[protein] + ATP = O-phospho-L-threonyl-[protein] + ADP + H(+)</text>
        <dbReference type="Rhea" id="RHEA:46608"/>
        <dbReference type="Rhea" id="RHEA-COMP:11060"/>
        <dbReference type="Rhea" id="RHEA-COMP:11605"/>
        <dbReference type="ChEBI" id="CHEBI:15378"/>
        <dbReference type="ChEBI" id="CHEBI:30013"/>
        <dbReference type="ChEBI" id="CHEBI:30616"/>
        <dbReference type="ChEBI" id="CHEBI:61977"/>
        <dbReference type="ChEBI" id="CHEBI:456216"/>
        <dbReference type="EC" id="2.7.11.12"/>
    </reaction>
</comment>
<keyword evidence="10" id="KW-0418">Kinase</keyword>
<dbReference type="Gene3D" id="2.60.120.10">
    <property type="entry name" value="Jelly Rolls"/>
    <property type="match status" value="3"/>
</dbReference>
<dbReference type="PANTHER" id="PTHR24353">
    <property type="entry name" value="CYCLIC NUCLEOTIDE-DEPENDENT PROTEIN KINASE"/>
    <property type="match status" value="1"/>
</dbReference>
<dbReference type="InterPro" id="IPR014710">
    <property type="entry name" value="RmlC-like_jellyroll"/>
</dbReference>
<organism evidence="21 22">
    <name type="scientific">Effrenium voratum</name>
    <dbReference type="NCBI Taxonomy" id="2562239"/>
    <lineage>
        <taxon>Eukaryota</taxon>
        <taxon>Sar</taxon>
        <taxon>Alveolata</taxon>
        <taxon>Dinophyceae</taxon>
        <taxon>Suessiales</taxon>
        <taxon>Symbiodiniaceae</taxon>
        <taxon>Effrenium</taxon>
    </lineage>
</organism>
<accession>A0AA36HQP9</accession>
<evidence type="ECO:0000256" key="8">
    <source>
        <dbReference type="ARBA" id="ARBA00022723"/>
    </source>
</evidence>
<evidence type="ECO:0000256" key="17">
    <source>
        <dbReference type="SAM" id="MobiDB-lite"/>
    </source>
</evidence>
<keyword evidence="13" id="KW-0142">cGMP-binding</keyword>
<feature type="domain" description="Cyclic nucleotide-binding" evidence="19">
    <location>
        <begin position="330"/>
        <end position="448"/>
    </location>
</feature>
<evidence type="ECO:0000259" key="18">
    <source>
        <dbReference type="PROSITE" id="PS50011"/>
    </source>
</evidence>
<keyword evidence="7" id="KW-0808">Transferase</keyword>
<evidence type="ECO:0000256" key="4">
    <source>
        <dbReference type="ARBA" id="ARBA00022490"/>
    </source>
</evidence>
<evidence type="ECO:0000256" key="11">
    <source>
        <dbReference type="ARBA" id="ARBA00022840"/>
    </source>
</evidence>
<protein>
    <recommendedName>
        <fullName evidence="14">cGMP-dependent protein kinase</fullName>
        <ecNumber evidence="3">2.7.11.12</ecNumber>
    </recommendedName>
</protein>
<evidence type="ECO:0000259" key="19">
    <source>
        <dbReference type="PROSITE" id="PS50042"/>
    </source>
</evidence>
<dbReference type="AlphaFoldDB" id="A0AA36HQP9"/>
<evidence type="ECO:0000256" key="15">
    <source>
        <dbReference type="ARBA" id="ARBA00047298"/>
    </source>
</evidence>
<comment type="catalytic activity">
    <reaction evidence="16">
        <text>L-seryl-[protein] + ATP = O-phospho-L-seryl-[protein] + ADP + H(+)</text>
        <dbReference type="Rhea" id="RHEA:17989"/>
        <dbReference type="Rhea" id="RHEA-COMP:9863"/>
        <dbReference type="Rhea" id="RHEA-COMP:11604"/>
        <dbReference type="ChEBI" id="CHEBI:15378"/>
        <dbReference type="ChEBI" id="CHEBI:29999"/>
        <dbReference type="ChEBI" id="CHEBI:30616"/>
        <dbReference type="ChEBI" id="CHEBI:83421"/>
        <dbReference type="ChEBI" id="CHEBI:456216"/>
        <dbReference type="EC" id="2.7.11.12"/>
    </reaction>
</comment>
<dbReference type="SMART" id="SM00133">
    <property type="entry name" value="S_TK_X"/>
    <property type="match status" value="1"/>
</dbReference>
<dbReference type="InterPro" id="IPR008271">
    <property type="entry name" value="Ser/Thr_kinase_AS"/>
</dbReference>
<keyword evidence="6" id="KW-0140">cGMP</keyword>
<evidence type="ECO:0000256" key="16">
    <source>
        <dbReference type="ARBA" id="ARBA00047462"/>
    </source>
</evidence>
<dbReference type="PROSITE" id="PS50042">
    <property type="entry name" value="CNMP_BINDING_3"/>
    <property type="match status" value="3"/>
</dbReference>
<feature type="region of interest" description="Disordered" evidence="17">
    <location>
        <begin position="1"/>
        <end position="22"/>
    </location>
</feature>
<dbReference type="Gene3D" id="1.10.510.10">
    <property type="entry name" value="Transferase(Phosphotransferase) domain 1"/>
    <property type="match status" value="1"/>
</dbReference>
<dbReference type="PANTHER" id="PTHR24353:SF37">
    <property type="entry name" value="CAMP-DEPENDENT PROTEIN KINASE CATALYTIC SUBUNIT PRKX"/>
    <property type="match status" value="1"/>
</dbReference>
<dbReference type="SMART" id="SM00220">
    <property type="entry name" value="S_TKc"/>
    <property type="match status" value="1"/>
</dbReference>
<dbReference type="SUPFAM" id="SSF56112">
    <property type="entry name" value="Protein kinase-like (PK-like)"/>
    <property type="match status" value="1"/>
</dbReference>
<sequence>MGSRSSRPPDEEEVAPKPSLRQSSIHPARSFSLVRSFSSLDITGRFADRAAETEEFLLQVPLLKCLPRAKVSQLAECVASKKFVANATVFNQGDEGESFFIIRSGTALVLKLLEEGTEEEEMARLKKGDFFGERALLTLDFRAATVRAETNLEVLEITKHQFDEMGLREELDFRGRKAILVEQLVALKEPTEKTPQEIKFIMDSVAKNENLSQFLDLKKLPHFADPAWREDVPAGHVVIRQDDTEADYFYVVQSGELNVFKDDKITGHLSKGACFGELSLLFSAPRTATVRSSKPCQLWVLPRGWIKSAAQASAQTASKKQMVYLNHVKLFDVLLQAEKAVIAPLLNEVDFVSKDKILGFGEEEASMYILVKGSARIEDDDGVREVTAGLSENMSSMAVHCFGERALFGPGHSSERSVKISSPHATCYRLDGVDFQAIFGKYDDILRQSERGIDFVGIDMDLEKADVSSLLSMRKKELRRVSFLRPGQFGNLELWCHTITGDPYMVKALSKGYVVEQGLQEKVMQEKDIMMKLDHSFIVKLLQTFQGKQMLYFLMEPALGGDLYTCYLKQSLHGSNSHALFYSASMLLALDHMHQKKVAYRDLKPENVLLGATGYVKLMEFSLAKVVVGRTYTIVGTPEYLAPEIIGVTGHNQAADWWSFGIFIFELLAGKTPFEGINPMQTFGKTLAGLDKVAFPSKVTPAAQRLIQDLLKRSPAFRLPMKPGGVANVKEADWFQEFDWRALMTQTMVPPFIPDIRGKTDTSNFPTGTDAVKAPVVELKEDDGNFDNFASGA</sequence>
<dbReference type="InterPro" id="IPR018490">
    <property type="entry name" value="cNMP-bd_dom_sf"/>
</dbReference>
<evidence type="ECO:0000256" key="2">
    <source>
        <dbReference type="ARBA" id="ARBA00006352"/>
    </source>
</evidence>
<evidence type="ECO:0000256" key="9">
    <source>
        <dbReference type="ARBA" id="ARBA00022741"/>
    </source>
</evidence>
<feature type="domain" description="AGC-kinase C-terminal" evidence="20">
    <location>
        <begin position="736"/>
        <end position="793"/>
    </location>
</feature>
<dbReference type="PROSITE" id="PS00889">
    <property type="entry name" value="CNMP_BINDING_2"/>
    <property type="match status" value="2"/>
</dbReference>
<dbReference type="InterPro" id="IPR000961">
    <property type="entry name" value="AGC-kinase_C"/>
</dbReference>
<dbReference type="InterPro" id="IPR000595">
    <property type="entry name" value="cNMP-bd_dom"/>
</dbReference>
<evidence type="ECO:0000256" key="1">
    <source>
        <dbReference type="ARBA" id="ARBA00001946"/>
    </source>
</evidence>
<keyword evidence="9" id="KW-0547">Nucleotide-binding</keyword>
<dbReference type="SMART" id="SM00100">
    <property type="entry name" value="cNMP"/>
    <property type="match status" value="3"/>
</dbReference>
<dbReference type="CDD" id="cd00038">
    <property type="entry name" value="CAP_ED"/>
    <property type="match status" value="3"/>
</dbReference>
<proteinExistence type="inferred from homology"/>
<keyword evidence="8" id="KW-0479">Metal-binding</keyword>
<dbReference type="PROSITE" id="PS50011">
    <property type="entry name" value="PROTEIN_KINASE_DOM"/>
    <property type="match status" value="1"/>
</dbReference>
<dbReference type="GO" id="GO:0046872">
    <property type="term" value="F:metal ion binding"/>
    <property type="evidence" value="ECO:0007669"/>
    <property type="project" value="UniProtKB-KW"/>
</dbReference>
<feature type="domain" description="Protein kinase" evidence="18">
    <location>
        <begin position="478"/>
        <end position="735"/>
    </location>
</feature>
<dbReference type="PRINTS" id="PR00103">
    <property type="entry name" value="CAMPKINASE"/>
</dbReference>
<dbReference type="InterPro" id="IPR018488">
    <property type="entry name" value="cNMP-bd_CS"/>
</dbReference>
<dbReference type="GO" id="GO:0005524">
    <property type="term" value="F:ATP binding"/>
    <property type="evidence" value="ECO:0007669"/>
    <property type="project" value="UniProtKB-KW"/>
</dbReference>
<evidence type="ECO:0000256" key="10">
    <source>
        <dbReference type="ARBA" id="ARBA00022777"/>
    </source>
</evidence>
<keyword evidence="11" id="KW-0067">ATP-binding</keyword>
<dbReference type="PROSITE" id="PS00108">
    <property type="entry name" value="PROTEIN_KINASE_ST"/>
    <property type="match status" value="1"/>
</dbReference>
<dbReference type="Pfam" id="PF00069">
    <property type="entry name" value="Pkinase"/>
    <property type="match status" value="1"/>
</dbReference>
<feature type="domain" description="Cyclic nucleotide-binding" evidence="19">
    <location>
        <begin position="62"/>
        <end position="165"/>
    </location>
</feature>
<evidence type="ECO:0000256" key="3">
    <source>
        <dbReference type="ARBA" id="ARBA00012428"/>
    </source>
</evidence>
<evidence type="ECO:0000313" key="22">
    <source>
        <dbReference type="Proteomes" id="UP001178507"/>
    </source>
</evidence>
<reference evidence="21" key="1">
    <citation type="submission" date="2023-08" db="EMBL/GenBank/DDBJ databases">
        <authorList>
            <person name="Chen Y."/>
            <person name="Shah S."/>
            <person name="Dougan E. K."/>
            <person name="Thang M."/>
            <person name="Chan C."/>
        </authorList>
    </citation>
    <scope>NUCLEOTIDE SEQUENCE</scope>
</reference>
<dbReference type="EC" id="2.7.11.12" evidence="3"/>
<dbReference type="SUPFAM" id="SSF51206">
    <property type="entry name" value="cAMP-binding domain-like"/>
    <property type="match status" value="3"/>
</dbReference>
<comment type="cofactor">
    <cofactor evidence="1">
        <name>Mg(2+)</name>
        <dbReference type="ChEBI" id="CHEBI:18420"/>
    </cofactor>
</comment>
<dbReference type="Pfam" id="PF00027">
    <property type="entry name" value="cNMP_binding"/>
    <property type="match status" value="2"/>
</dbReference>
<dbReference type="Gene3D" id="3.30.200.20">
    <property type="entry name" value="Phosphorylase Kinase, domain 1"/>
    <property type="match status" value="1"/>
</dbReference>
<keyword evidence="4" id="KW-0963">Cytoplasm</keyword>
<dbReference type="InterPro" id="IPR011009">
    <property type="entry name" value="Kinase-like_dom_sf"/>
</dbReference>
<evidence type="ECO:0000256" key="14">
    <source>
        <dbReference type="ARBA" id="ARBA00024113"/>
    </source>
</evidence>
<dbReference type="GO" id="GO:0004692">
    <property type="term" value="F:cGMP-dependent protein kinase activity"/>
    <property type="evidence" value="ECO:0007669"/>
    <property type="project" value="UniProtKB-EC"/>
</dbReference>
<dbReference type="InterPro" id="IPR000719">
    <property type="entry name" value="Prot_kinase_dom"/>
</dbReference>
<keyword evidence="22" id="KW-1185">Reference proteome</keyword>
<comment type="caution">
    <text evidence="21">The sequence shown here is derived from an EMBL/GenBank/DDBJ whole genome shotgun (WGS) entry which is preliminary data.</text>
</comment>
<gene>
    <name evidence="21" type="ORF">EVOR1521_LOCUS2895</name>
</gene>
<feature type="domain" description="Cyclic nucleotide-binding" evidence="19">
    <location>
        <begin position="211"/>
        <end position="303"/>
    </location>
</feature>
<dbReference type="EMBL" id="CAUJNA010000164">
    <property type="protein sequence ID" value="CAJ1372922.1"/>
    <property type="molecule type" value="Genomic_DNA"/>
</dbReference>
<evidence type="ECO:0000256" key="13">
    <source>
        <dbReference type="ARBA" id="ARBA00022992"/>
    </source>
</evidence>
<evidence type="ECO:0000256" key="5">
    <source>
        <dbReference type="ARBA" id="ARBA00022527"/>
    </source>
</evidence>
<evidence type="ECO:0000313" key="21">
    <source>
        <dbReference type="EMBL" id="CAJ1372922.1"/>
    </source>
</evidence>
<comment type="similarity">
    <text evidence="2">Belongs to the protein kinase superfamily. AGC Ser/Thr protein kinase family. cGMP subfamily.</text>
</comment>
<dbReference type="GO" id="GO:0004691">
    <property type="term" value="F:cAMP-dependent protein kinase activity"/>
    <property type="evidence" value="ECO:0007669"/>
    <property type="project" value="TreeGrafter"/>
</dbReference>
<evidence type="ECO:0000259" key="20">
    <source>
        <dbReference type="PROSITE" id="PS51285"/>
    </source>
</evidence>
<evidence type="ECO:0000256" key="6">
    <source>
        <dbReference type="ARBA" id="ARBA00022535"/>
    </source>
</evidence>
<name>A0AA36HQP9_9DINO</name>
<dbReference type="PROSITE" id="PS51285">
    <property type="entry name" value="AGC_KINASE_CTER"/>
    <property type="match status" value="1"/>
</dbReference>
<keyword evidence="12" id="KW-0460">Magnesium</keyword>